<evidence type="ECO:0000313" key="2">
    <source>
        <dbReference type="EMBL" id="RJL19974.1"/>
    </source>
</evidence>
<sequence length="249" mass="27573">MTKTTGSAAGRRSRRRAERERRRAAGVTRAEWSEARALGADEELYTRLREELDHPQALRVCRSGLDLARYLALRERYSAERIARRGPDLAQAGHCAGCLTDPATRRKHDGRRKAAARAERAANRSLYRAGITWALERAAAEAGAGLDQVAAVPRRQRFGFLQGVREGLDGADLLQAALIGLDLGTYRRLRHGAGHRAIVDAWWSGVRLDSVSGTILGALPADQVRRLYGEEDLARERRRHAREVAALLA</sequence>
<organism evidence="2 3">
    <name type="scientific">Bailinhaonella thermotolerans</name>
    <dbReference type="NCBI Taxonomy" id="1070861"/>
    <lineage>
        <taxon>Bacteria</taxon>
        <taxon>Bacillati</taxon>
        <taxon>Actinomycetota</taxon>
        <taxon>Actinomycetes</taxon>
        <taxon>Streptosporangiales</taxon>
        <taxon>Streptosporangiaceae</taxon>
        <taxon>Bailinhaonella</taxon>
    </lineage>
</organism>
<dbReference type="RefSeq" id="WP_119931857.1">
    <property type="nucleotide sequence ID" value="NZ_QZEY01000034.1"/>
</dbReference>
<dbReference type="AlphaFoldDB" id="A0A3A4A4K6"/>
<dbReference type="EMBL" id="QZEY01000034">
    <property type="protein sequence ID" value="RJL19974.1"/>
    <property type="molecule type" value="Genomic_DNA"/>
</dbReference>
<comment type="caution">
    <text evidence="2">The sequence shown here is derived from an EMBL/GenBank/DDBJ whole genome shotgun (WGS) entry which is preliminary data.</text>
</comment>
<feature type="compositionally biased region" description="Low complexity" evidence="1">
    <location>
        <begin position="1"/>
        <end position="10"/>
    </location>
</feature>
<proteinExistence type="predicted"/>
<evidence type="ECO:0000313" key="3">
    <source>
        <dbReference type="Proteomes" id="UP000265768"/>
    </source>
</evidence>
<reference evidence="2 3" key="1">
    <citation type="submission" date="2018-09" db="EMBL/GenBank/DDBJ databases">
        <title>YIM 75507 draft genome.</title>
        <authorList>
            <person name="Tang S."/>
            <person name="Feng Y."/>
        </authorList>
    </citation>
    <scope>NUCLEOTIDE SEQUENCE [LARGE SCALE GENOMIC DNA]</scope>
    <source>
        <strain evidence="2 3">YIM 75507</strain>
    </source>
</reference>
<evidence type="ECO:0000256" key="1">
    <source>
        <dbReference type="SAM" id="MobiDB-lite"/>
    </source>
</evidence>
<dbReference type="Proteomes" id="UP000265768">
    <property type="component" value="Unassembled WGS sequence"/>
</dbReference>
<feature type="region of interest" description="Disordered" evidence="1">
    <location>
        <begin position="1"/>
        <end position="25"/>
    </location>
</feature>
<name>A0A3A4A4K6_9ACTN</name>
<keyword evidence="3" id="KW-1185">Reference proteome</keyword>
<gene>
    <name evidence="2" type="ORF">D5H75_40000</name>
</gene>
<accession>A0A3A4A4K6</accession>
<protein>
    <submittedName>
        <fullName evidence="2">Uncharacterized protein</fullName>
    </submittedName>
</protein>